<comment type="catalytic activity">
    <reaction evidence="8 9">
        <text>thiamine + H2O = 5-(2-hydroxyethyl)-4-methylthiazole + 4-amino-5-hydroxymethyl-2-methylpyrimidine + H(+)</text>
        <dbReference type="Rhea" id="RHEA:17509"/>
        <dbReference type="ChEBI" id="CHEBI:15377"/>
        <dbReference type="ChEBI" id="CHEBI:15378"/>
        <dbReference type="ChEBI" id="CHEBI:16892"/>
        <dbReference type="ChEBI" id="CHEBI:17957"/>
        <dbReference type="ChEBI" id="CHEBI:18385"/>
        <dbReference type="EC" id="3.5.99.2"/>
    </reaction>
</comment>
<dbReference type="GO" id="GO:0009228">
    <property type="term" value="P:thiamine biosynthetic process"/>
    <property type="evidence" value="ECO:0007669"/>
    <property type="project" value="UniProtKB-KW"/>
</dbReference>
<dbReference type="Proteomes" id="UP000240509">
    <property type="component" value="Unassembled WGS sequence"/>
</dbReference>
<keyword evidence="7 9" id="KW-0784">Thiamine biosynthesis</keyword>
<dbReference type="PANTHER" id="PTHR43198">
    <property type="entry name" value="BIFUNCTIONAL TH2 PROTEIN"/>
    <property type="match status" value="1"/>
</dbReference>
<dbReference type="EC" id="3.5.99.2" evidence="5 9"/>
<comment type="catalytic activity">
    <reaction evidence="1 9">
        <text>4-amino-5-aminomethyl-2-methylpyrimidine + H2O = 4-amino-5-hydroxymethyl-2-methylpyrimidine + NH4(+)</text>
        <dbReference type="Rhea" id="RHEA:31799"/>
        <dbReference type="ChEBI" id="CHEBI:15377"/>
        <dbReference type="ChEBI" id="CHEBI:16892"/>
        <dbReference type="ChEBI" id="CHEBI:28938"/>
        <dbReference type="ChEBI" id="CHEBI:63416"/>
        <dbReference type="EC" id="3.5.99.2"/>
    </reaction>
</comment>
<comment type="caution">
    <text evidence="12">The sequence shown here is derived from an EMBL/GenBank/DDBJ whole genome shotgun (WGS) entry which is preliminary data.</text>
</comment>
<keyword evidence="9" id="KW-0378">Hydrolase</keyword>
<evidence type="ECO:0000256" key="10">
    <source>
        <dbReference type="PIRSR" id="PIRSR003170-1"/>
    </source>
</evidence>
<evidence type="ECO:0000313" key="12">
    <source>
        <dbReference type="EMBL" id="PTL38250.1"/>
    </source>
</evidence>
<evidence type="ECO:0000256" key="4">
    <source>
        <dbReference type="ARBA" id="ARBA00011881"/>
    </source>
</evidence>
<dbReference type="InterPro" id="IPR027574">
    <property type="entry name" value="Thiaminase_II"/>
</dbReference>
<evidence type="ECO:0000256" key="6">
    <source>
        <dbReference type="ARBA" id="ARBA00013647"/>
    </source>
</evidence>
<dbReference type="AlphaFoldDB" id="A0A2T4U4B5"/>
<evidence type="ECO:0000256" key="3">
    <source>
        <dbReference type="ARBA" id="ARBA00010264"/>
    </source>
</evidence>
<dbReference type="InterPro" id="IPR004305">
    <property type="entry name" value="Thiaminase-2/PQQC"/>
</dbReference>
<dbReference type="GO" id="GO:0005829">
    <property type="term" value="C:cytosol"/>
    <property type="evidence" value="ECO:0007669"/>
    <property type="project" value="TreeGrafter"/>
</dbReference>
<comment type="subunit">
    <text evidence="4">Homotetramer.</text>
</comment>
<comment type="pathway">
    <text evidence="2 9">Cofactor biosynthesis; thiamine diphosphate biosynthesis.</text>
</comment>
<proteinExistence type="inferred from homology"/>
<dbReference type="InterPro" id="IPR026285">
    <property type="entry name" value="TenA_E"/>
</dbReference>
<evidence type="ECO:0000256" key="1">
    <source>
        <dbReference type="ARBA" id="ARBA00001881"/>
    </source>
</evidence>
<sequence>MKFSERLYEKLQPIWRENHNHPFVAEMGKGTLEQAKFRFFMVQDYLYLIEYAKLFAIGAAKARDVRTMGRFASLMDVTMNEEMALHRQYAAKFGITEKELEEASPSPVTLAYTHYMLHVGNNGSLSDLVAALLPCAWSYWEIGRELAARPGAADHPLYGEWIRMYSSEEFGQTAQWCIDLLDELTAASSEAELKKLEEIFLNTTRFEYMFWDMAYNKTMWPLDEKS</sequence>
<organism evidence="12 13">
    <name type="scientific">Alkalicoccus saliphilus</name>
    <dbReference type="NCBI Taxonomy" id="200989"/>
    <lineage>
        <taxon>Bacteria</taxon>
        <taxon>Bacillati</taxon>
        <taxon>Bacillota</taxon>
        <taxon>Bacilli</taxon>
        <taxon>Bacillales</taxon>
        <taxon>Bacillaceae</taxon>
        <taxon>Alkalicoccus</taxon>
    </lineage>
</organism>
<dbReference type="EMBL" id="PZJJ01000021">
    <property type="protein sequence ID" value="PTL38250.1"/>
    <property type="molecule type" value="Genomic_DNA"/>
</dbReference>
<dbReference type="GO" id="GO:0050334">
    <property type="term" value="F:thiaminase activity"/>
    <property type="evidence" value="ECO:0007669"/>
    <property type="project" value="UniProtKB-UniRule"/>
</dbReference>
<gene>
    <name evidence="12" type="primary">tenA</name>
    <name evidence="12" type="ORF">C6Y45_12040</name>
</gene>
<evidence type="ECO:0000256" key="5">
    <source>
        <dbReference type="ARBA" id="ARBA00012684"/>
    </source>
</evidence>
<dbReference type="NCBIfam" id="TIGR04306">
    <property type="entry name" value="salvage_TenA"/>
    <property type="match status" value="1"/>
</dbReference>
<evidence type="ECO:0000313" key="13">
    <source>
        <dbReference type="Proteomes" id="UP000240509"/>
    </source>
</evidence>
<evidence type="ECO:0000256" key="7">
    <source>
        <dbReference type="ARBA" id="ARBA00022977"/>
    </source>
</evidence>
<dbReference type="OrthoDB" id="34166at2"/>
<dbReference type="InterPro" id="IPR050967">
    <property type="entry name" value="Thiamine_Salvage_TenA"/>
</dbReference>
<protein>
    <recommendedName>
        <fullName evidence="6 9">Aminopyrimidine aminohydrolase</fullName>
        <ecNumber evidence="5 9">3.5.99.2</ecNumber>
    </recommendedName>
</protein>
<feature type="active site" description="Proton donor" evidence="10">
    <location>
        <position position="207"/>
    </location>
</feature>
<dbReference type="RefSeq" id="WP_107585479.1">
    <property type="nucleotide sequence ID" value="NZ_PZJJ01000021.1"/>
</dbReference>
<dbReference type="Gene3D" id="1.20.910.10">
    <property type="entry name" value="Heme oxygenase-like"/>
    <property type="match status" value="1"/>
</dbReference>
<dbReference type="GO" id="GO:0009229">
    <property type="term" value="P:thiamine diphosphate biosynthetic process"/>
    <property type="evidence" value="ECO:0007669"/>
    <property type="project" value="UniProtKB-UniPathway"/>
</dbReference>
<dbReference type="SUPFAM" id="SSF48613">
    <property type="entry name" value="Heme oxygenase-like"/>
    <property type="match status" value="1"/>
</dbReference>
<dbReference type="PIRSF" id="PIRSF003170">
    <property type="entry name" value="Pet18p"/>
    <property type="match status" value="1"/>
</dbReference>
<reference evidence="12 13" key="1">
    <citation type="submission" date="2018-03" db="EMBL/GenBank/DDBJ databases">
        <title>Alkalicoccus saliphilus sp. nov., isolated from a mineral pool.</title>
        <authorList>
            <person name="Zhao B."/>
        </authorList>
    </citation>
    <scope>NUCLEOTIDE SEQUENCE [LARGE SCALE GENOMIC DNA]</scope>
    <source>
        <strain evidence="12 13">6AG</strain>
    </source>
</reference>
<accession>A0A2T4U4B5</accession>
<comment type="function">
    <text evidence="9">Catalyzes an amino-pyrimidine hydrolysis reaction at the C5' of the pyrimidine moiety of thiamine compounds, a reaction that is part of a thiamine salvage pathway. Thus, catalyzes the conversion of 4-amino-5-aminomethyl-2-methylpyrimidine to 4-amino-5-hydroxymethyl-2-methylpyrimidine (HMP).</text>
</comment>
<comment type="similarity">
    <text evidence="3 9">Belongs to the TenA family.</text>
</comment>
<dbReference type="InterPro" id="IPR016084">
    <property type="entry name" value="Haem_Oase-like_multi-hlx"/>
</dbReference>
<feature type="domain" description="Thiaminase-2/PQQC" evidence="11">
    <location>
        <begin position="9"/>
        <end position="216"/>
    </location>
</feature>
<evidence type="ECO:0000259" key="11">
    <source>
        <dbReference type="Pfam" id="PF03070"/>
    </source>
</evidence>
<dbReference type="PANTHER" id="PTHR43198:SF2">
    <property type="entry name" value="SI:CH1073-67J19.1-RELATED"/>
    <property type="match status" value="1"/>
</dbReference>
<name>A0A2T4U4B5_9BACI</name>
<dbReference type="Pfam" id="PF03070">
    <property type="entry name" value="TENA_THI-4"/>
    <property type="match status" value="1"/>
</dbReference>
<evidence type="ECO:0000256" key="9">
    <source>
        <dbReference type="PIRNR" id="PIRNR003170"/>
    </source>
</evidence>
<dbReference type="UniPathway" id="UPA00060"/>
<evidence type="ECO:0000256" key="2">
    <source>
        <dbReference type="ARBA" id="ARBA00004948"/>
    </source>
</evidence>
<keyword evidence="13" id="KW-1185">Reference proteome</keyword>
<dbReference type="CDD" id="cd19366">
    <property type="entry name" value="TenA_C_BhTenA-like"/>
    <property type="match status" value="1"/>
</dbReference>
<evidence type="ECO:0000256" key="8">
    <source>
        <dbReference type="ARBA" id="ARBA00048337"/>
    </source>
</evidence>